<keyword evidence="2" id="KW-1185">Reference proteome</keyword>
<evidence type="ECO:0000313" key="2">
    <source>
        <dbReference type="Proteomes" id="UP001232163"/>
    </source>
</evidence>
<protein>
    <submittedName>
        <fullName evidence="1">Uncharacterized protein</fullName>
    </submittedName>
</protein>
<evidence type="ECO:0000313" key="1">
    <source>
        <dbReference type="EMBL" id="MDP9765383.1"/>
    </source>
</evidence>
<comment type="caution">
    <text evidence="1">The sequence shown here is derived from an EMBL/GenBank/DDBJ whole genome shotgun (WGS) entry which is preliminary data.</text>
</comment>
<accession>A0ABT9MFM2</accession>
<proteinExistence type="predicted"/>
<gene>
    <name evidence="1" type="ORF">QO006_002834</name>
</gene>
<dbReference type="Proteomes" id="UP001232163">
    <property type="component" value="Unassembled WGS sequence"/>
</dbReference>
<sequence>MHPDPSRTNALRQWAQDQQAMLARVQGALPQPDGQAR</sequence>
<organism evidence="1 2">
    <name type="scientific">Deinococcus enclensis</name>
    <dbReference type="NCBI Taxonomy" id="1049582"/>
    <lineage>
        <taxon>Bacteria</taxon>
        <taxon>Thermotogati</taxon>
        <taxon>Deinococcota</taxon>
        <taxon>Deinococci</taxon>
        <taxon>Deinococcales</taxon>
        <taxon>Deinococcaceae</taxon>
        <taxon>Deinococcus</taxon>
    </lineage>
</organism>
<reference evidence="1 2" key="1">
    <citation type="submission" date="2023-07" db="EMBL/GenBank/DDBJ databases">
        <title>Genomic Encyclopedia of Type Strains, Phase IV (KMG-IV): sequencing the most valuable type-strain genomes for metagenomic binning, comparative biology and taxonomic classification.</title>
        <authorList>
            <person name="Goeker M."/>
        </authorList>
    </citation>
    <scope>NUCLEOTIDE SEQUENCE [LARGE SCALE GENOMIC DNA]</scope>
    <source>
        <strain evidence="1 2">NIO-1023</strain>
    </source>
</reference>
<name>A0ABT9MFM2_9DEIO</name>
<dbReference type="EMBL" id="JAURUR010000011">
    <property type="protein sequence ID" value="MDP9765383.1"/>
    <property type="molecule type" value="Genomic_DNA"/>
</dbReference>